<name>A0A3M8AMJ3_9MICO</name>
<gene>
    <name evidence="1" type="ORF">EDM22_01665</name>
</gene>
<keyword evidence="2" id="KW-1185">Reference proteome</keyword>
<dbReference type="AlphaFoldDB" id="A0A3M8AMJ3"/>
<evidence type="ECO:0000313" key="2">
    <source>
        <dbReference type="Proteomes" id="UP000275048"/>
    </source>
</evidence>
<dbReference type="OrthoDB" id="675629at2"/>
<proteinExistence type="predicted"/>
<dbReference type="RefSeq" id="WP_122935264.1">
    <property type="nucleotide sequence ID" value="NZ_JBHSNT010000007.1"/>
</dbReference>
<dbReference type="Gene3D" id="2.60.200.60">
    <property type="match status" value="1"/>
</dbReference>
<accession>A0A3M8AMJ3</accession>
<evidence type="ECO:0000313" key="1">
    <source>
        <dbReference type="EMBL" id="RNB52428.1"/>
    </source>
</evidence>
<comment type="caution">
    <text evidence="1">The sequence shown here is derived from an EMBL/GenBank/DDBJ whole genome shotgun (WGS) entry which is preliminary data.</text>
</comment>
<protein>
    <submittedName>
        <fullName evidence="1">Uncharacterized protein</fullName>
    </submittedName>
</protein>
<dbReference type="EMBL" id="RHHB01000001">
    <property type="protein sequence ID" value="RNB52428.1"/>
    <property type="molecule type" value="Genomic_DNA"/>
</dbReference>
<dbReference type="Proteomes" id="UP000275048">
    <property type="component" value="Unassembled WGS sequence"/>
</dbReference>
<sequence length="103" mass="10399">MGRIIDVWAVLMCPHGGSAAPTTPSARVLVGGRPVVTADSAYVVTSCRRADAAPPCTSGRWVTGAARVLVGGVPVAVDTGASATDPSGLPMHVVAVQHRVTAR</sequence>
<organism evidence="1 2">
    <name type="scientific">Agromyces tardus</name>
    <dbReference type="NCBI Taxonomy" id="2583849"/>
    <lineage>
        <taxon>Bacteria</taxon>
        <taxon>Bacillati</taxon>
        <taxon>Actinomycetota</taxon>
        <taxon>Actinomycetes</taxon>
        <taxon>Micrococcales</taxon>
        <taxon>Microbacteriaceae</taxon>
        <taxon>Agromyces</taxon>
    </lineage>
</organism>
<reference evidence="1 2" key="1">
    <citation type="submission" date="2018-10" db="EMBL/GenBank/DDBJ databases">
        <title>Isolation, diversity and antibacterial activity of antinobacteria from the wheat rhizosphere soil.</title>
        <authorList>
            <person name="Sun T."/>
        </authorList>
    </citation>
    <scope>NUCLEOTIDE SEQUENCE [LARGE SCALE GENOMIC DNA]</scope>
    <source>
        <strain evidence="1 2">SJ-23</strain>
    </source>
</reference>